<reference evidence="1" key="1">
    <citation type="submission" date="2022-10" db="EMBL/GenBank/DDBJ databases">
        <title>The WGS of Solirubrobacter sp. CPCC 204708.</title>
        <authorList>
            <person name="Jiang Z."/>
        </authorList>
    </citation>
    <scope>NUCLEOTIDE SEQUENCE</scope>
    <source>
        <strain evidence="1">CPCC 204708</strain>
    </source>
</reference>
<sequence>MHVSGLPPYIVPIAFPESIIVRTGDVSVVSGPFDLIDLGHRVNALGGQVLAVFTADESRTGGPSSPLA</sequence>
<keyword evidence="2" id="KW-1185">Reference proteome</keyword>
<evidence type="ECO:0000313" key="2">
    <source>
        <dbReference type="Proteomes" id="UP001147700"/>
    </source>
</evidence>
<dbReference type="Proteomes" id="UP001147700">
    <property type="component" value="Unassembled WGS sequence"/>
</dbReference>
<comment type="caution">
    <text evidence="1">The sequence shown here is derived from an EMBL/GenBank/DDBJ whole genome shotgun (WGS) entry which is preliminary data.</text>
</comment>
<accession>A0ABT4RQK2</accession>
<protein>
    <submittedName>
        <fullName evidence="1">Uncharacterized protein</fullName>
    </submittedName>
</protein>
<dbReference type="RefSeq" id="WP_270006690.1">
    <property type="nucleotide sequence ID" value="NZ_JAPCID010000046.1"/>
</dbReference>
<organism evidence="1 2">
    <name type="scientific">Solirubrobacter deserti</name>
    <dbReference type="NCBI Taxonomy" id="2282478"/>
    <lineage>
        <taxon>Bacteria</taxon>
        <taxon>Bacillati</taxon>
        <taxon>Actinomycetota</taxon>
        <taxon>Thermoleophilia</taxon>
        <taxon>Solirubrobacterales</taxon>
        <taxon>Solirubrobacteraceae</taxon>
        <taxon>Solirubrobacter</taxon>
    </lineage>
</organism>
<name>A0ABT4RQK2_9ACTN</name>
<gene>
    <name evidence="1" type="ORF">OJ962_25330</name>
</gene>
<proteinExistence type="predicted"/>
<dbReference type="EMBL" id="JAPCID010000046">
    <property type="protein sequence ID" value="MDA0140844.1"/>
    <property type="molecule type" value="Genomic_DNA"/>
</dbReference>
<evidence type="ECO:0000313" key="1">
    <source>
        <dbReference type="EMBL" id="MDA0140844.1"/>
    </source>
</evidence>